<proteinExistence type="predicted"/>
<evidence type="ECO:0000256" key="7">
    <source>
        <dbReference type="SAM" id="Phobius"/>
    </source>
</evidence>
<dbReference type="SUPFAM" id="SSF52540">
    <property type="entry name" value="P-loop containing nucleoside triphosphate hydrolases"/>
    <property type="match status" value="1"/>
</dbReference>
<dbReference type="InterPro" id="IPR017871">
    <property type="entry name" value="ABC_transporter-like_CS"/>
</dbReference>
<comment type="subcellular location">
    <subcellularLocation>
        <location evidence="1">Cell membrane</location>
        <topology evidence="1">Multi-pass membrane protein</topology>
    </subcellularLocation>
</comment>
<gene>
    <name evidence="10" type="ORF">GCM10009655_25190</name>
</gene>
<reference evidence="11" key="1">
    <citation type="journal article" date="2019" name="Int. J. Syst. Evol. Microbiol.">
        <title>The Global Catalogue of Microorganisms (GCM) 10K type strain sequencing project: providing services to taxonomists for standard genome sequencing and annotation.</title>
        <authorList>
            <consortium name="The Broad Institute Genomics Platform"/>
            <consortium name="The Broad Institute Genome Sequencing Center for Infectious Disease"/>
            <person name="Wu L."/>
            <person name="Ma J."/>
        </authorList>
    </citation>
    <scope>NUCLEOTIDE SEQUENCE [LARGE SCALE GENOMIC DNA]</scope>
    <source>
        <strain evidence="11">JCM 12762</strain>
    </source>
</reference>
<keyword evidence="3" id="KW-0547">Nucleotide-binding</keyword>
<organism evidence="10 11">
    <name type="scientific">Rhodoglobus aureus</name>
    <dbReference type="NCBI Taxonomy" id="191497"/>
    <lineage>
        <taxon>Bacteria</taxon>
        <taxon>Bacillati</taxon>
        <taxon>Actinomycetota</taxon>
        <taxon>Actinomycetes</taxon>
        <taxon>Micrococcales</taxon>
        <taxon>Microbacteriaceae</taxon>
        <taxon>Rhodoglobus</taxon>
    </lineage>
</organism>
<feature type="domain" description="ABC transporter" evidence="8">
    <location>
        <begin position="353"/>
        <end position="588"/>
    </location>
</feature>
<dbReference type="GO" id="GO:0005524">
    <property type="term" value="F:ATP binding"/>
    <property type="evidence" value="ECO:0007669"/>
    <property type="project" value="UniProtKB-KW"/>
</dbReference>
<dbReference type="SMART" id="SM00382">
    <property type="entry name" value="AAA"/>
    <property type="match status" value="1"/>
</dbReference>
<keyword evidence="5 7" id="KW-1133">Transmembrane helix</keyword>
<dbReference type="PROSITE" id="PS50893">
    <property type="entry name" value="ABC_TRANSPORTER_2"/>
    <property type="match status" value="1"/>
</dbReference>
<dbReference type="Gene3D" id="3.40.50.300">
    <property type="entry name" value="P-loop containing nucleotide triphosphate hydrolases"/>
    <property type="match status" value="1"/>
</dbReference>
<dbReference type="PROSITE" id="PS00211">
    <property type="entry name" value="ABC_TRANSPORTER_1"/>
    <property type="match status" value="1"/>
</dbReference>
<feature type="transmembrane region" description="Helical" evidence="7">
    <location>
        <begin position="260"/>
        <end position="280"/>
    </location>
</feature>
<feature type="transmembrane region" description="Helical" evidence="7">
    <location>
        <begin position="28"/>
        <end position="52"/>
    </location>
</feature>
<feature type="domain" description="ABC transmembrane type-1" evidence="9">
    <location>
        <begin position="32"/>
        <end position="316"/>
    </location>
</feature>
<dbReference type="EMBL" id="BAAAKW010000063">
    <property type="protein sequence ID" value="GAA1225402.1"/>
    <property type="molecule type" value="Genomic_DNA"/>
</dbReference>
<name>A0ABP4GHD2_9MICO</name>
<dbReference type="InterPro" id="IPR039421">
    <property type="entry name" value="Type_1_exporter"/>
</dbReference>
<evidence type="ECO:0000256" key="3">
    <source>
        <dbReference type="ARBA" id="ARBA00022741"/>
    </source>
</evidence>
<dbReference type="PROSITE" id="PS50929">
    <property type="entry name" value="ABC_TM1F"/>
    <property type="match status" value="1"/>
</dbReference>
<comment type="caution">
    <text evidence="10">The sequence shown here is derived from an EMBL/GenBank/DDBJ whole genome shotgun (WGS) entry which is preliminary data.</text>
</comment>
<sequence>MKKAWKLYREILSVLPVKAQRFLVRYSLSLSLLSTLDAAALGLLALVIGPIINGTDPSFPIIGTVSSNGLLVALGLICLLIILKGVLSILVIWRATRVFANFELVIGSRLFDSYLKSGWIERLKRNSADVVRLTDSSVSAMVSSYLRPITTLPGEVFSFVAVVVVLALVQPLVALTALIYLSLLGLILFFWVTKRSREAGRVGLRYSLRSSRLITEMVGALKEVTLRNKSQEAADVVRANRRRTTQARSNAQFLGQVPRFILESGLIGGFVVVGLVGLASGGVTEATTAVALFGLAGFRMAPSVVRFQSIVSQMATSEPQARAVLAEIKRSELSTHESDELGLEELPASSANLTLSDVTFKYNPGGASALDEVSLNIPFGSTVAFVGASGAGKSTIVDILLGLMPPTTGTVDIDGVALNRMTRAWRDHVAYVPQDVALFDATVAQNVALTWTNNFDEVKVREALRQAQLLETIESREGGIQARIGERGLSLSGGQRQRLGIARALYAEPLFLVMDEATSALDTTTEAAVGDAIRRLKGSMTIVTVAHRLSTVKEADQIFFMRDGKVVEAGTFDELVAKVPDFAIQAKLAGLGPRED</sequence>
<evidence type="ECO:0000259" key="8">
    <source>
        <dbReference type="PROSITE" id="PS50893"/>
    </source>
</evidence>
<keyword evidence="6 7" id="KW-0472">Membrane</keyword>
<accession>A0ABP4GHD2</accession>
<evidence type="ECO:0000313" key="11">
    <source>
        <dbReference type="Proteomes" id="UP001500943"/>
    </source>
</evidence>
<dbReference type="SUPFAM" id="SSF90123">
    <property type="entry name" value="ABC transporter transmembrane region"/>
    <property type="match status" value="1"/>
</dbReference>
<evidence type="ECO:0000256" key="6">
    <source>
        <dbReference type="ARBA" id="ARBA00023136"/>
    </source>
</evidence>
<dbReference type="InterPro" id="IPR036640">
    <property type="entry name" value="ABC1_TM_sf"/>
</dbReference>
<dbReference type="RefSeq" id="WP_343926375.1">
    <property type="nucleotide sequence ID" value="NZ_BAAAKW010000063.1"/>
</dbReference>
<evidence type="ECO:0000259" key="9">
    <source>
        <dbReference type="PROSITE" id="PS50929"/>
    </source>
</evidence>
<evidence type="ECO:0000313" key="10">
    <source>
        <dbReference type="EMBL" id="GAA1225402.1"/>
    </source>
</evidence>
<feature type="transmembrane region" description="Helical" evidence="7">
    <location>
        <begin position="174"/>
        <end position="192"/>
    </location>
</feature>
<keyword evidence="11" id="KW-1185">Reference proteome</keyword>
<keyword evidence="2 7" id="KW-0812">Transmembrane</keyword>
<dbReference type="PANTHER" id="PTHR24221">
    <property type="entry name" value="ATP-BINDING CASSETTE SUB-FAMILY B"/>
    <property type="match status" value="1"/>
</dbReference>
<evidence type="ECO:0000256" key="2">
    <source>
        <dbReference type="ARBA" id="ARBA00022692"/>
    </source>
</evidence>
<dbReference type="Proteomes" id="UP001500943">
    <property type="component" value="Unassembled WGS sequence"/>
</dbReference>
<feature type="transmembrane region" description="Helical" evidence="7">
    <location>
        <begin position="72"/>
        <end position="93"/>
    </location>
</feature>
<dbReference type="InterPro" id="IPR003439">
    <property type="entry name" value="ABC_transporter-like_ATP-bd"/>
</dbReference>
<feature type="transmembrane region" description="Helical" evidence="7">
    <location>
        <begin position="149"/>
        <end position="168"/>
    </location>
</feature>
<dbReference type="InterPro" id="IPR027417">
    <property type="entry name" value="P-loop_NTPase"/>
</dbReference>
<dbReference type="Pfam" id="PF00005">
    <property type="entry name" value="ABC_tran"/>
    <property type="match status" value="1"/>
</dbReference>
<dbReference type="InterPro" id="IPR011527">
    <property type="entry name" value="ABC1_TM_dom"/>
</dbReference>
<dbReference type="PANTHER" id="PTHR24221:SF654">
    <property type="entry name" value="ATP-BINDING CASSETTE SUB-FAMILY B MEMBER 6"/>
    <property type="match status" value="1"/>
</dbReference>
<protein>
    <submittedName>
        <fullName evidence="10">ABC transporter ATP-binding protein</fullName>
    </submittedName>
</protein>
<evidence type="ECO:0000256" key="1">
    <source>
        <dbReference type="ARBA" id="ARBA00004651"/>
    </source>
</evidence>
<evidence type="ECO:0000256" key="5">
    <source>
        <dbReference type="ARBA" id="ARBA00022989"/>
    </source>
</evidence>
<dbReference type="InterPro" id="IPR003593">
    <property type="entry name" value="AAA+_ATPase"/>
</dbReference>
<keyword evidence="4 10" id="KW-0067">ATP-binding</keyword>
<evidence type="ECO:0000256" key="4">
    <source>
        <dbReference type="ARBA" id="ARBA00022840"/>
    </source>
</evidence>
<dbReference type="Gene3D" id="1.20.1560.10">
    <property type="entry name" value="ABC transporter type 1, transmembrane domain"/>
    <property type="match status" value="1"/>
</dbReference>